<dbReference type="GO" id="GO:0004560">
    <property type="term" value="F:alpha-L-fucosidase activity"/>
    <property type="evidence" value="ECO:0007669"/>
    <property type="project" value="TreeGrafter"/>
</dbReference>
<protein>
    <submittedName>
        <fullName evidence="2">Lipoprotein</fullName>
    </submittedName>
</protein>
<dbReference type="Pfam" id="PF14498">
    <property type="entry name" value="Glyco_hyd_65N_2"/>
    <property type="match status" value="1"/>
</dbReference>
<dbReference type="PANTHER" id="PTHR31084:SF0">
    <property type="entry name" value="ALPHA-L-FUCOSIDASE 2"/>
    <property type="match status" value="1"/>
</dbReference>
<dbReference type="InterPro" id="IPR027414">
    <property type="entry name" value="GH95_N_dom"/>
</dbReference>
<feature type="domain" description="Glycosyl hydrolase family 95 N-terminal" evidence="1">
    <location>
        <begin position="1"/>
        <end position="144"/>
    </location>
</feature>
<name>K1UML5_9ZZZZ</name>
<sequence>DVYISAPGMDDYSRYYRELSLDSARCLTRWTAHGVTYQREVITSFADNVVMVRFTANKPHSITFNANFTSPHDDVIIRTDGEEATLEGVAAKHEGLKGKVRFMGRMAAQVKGGEAAKTCRDGVVSVKNADEAVLYISIAINFVNYKDITGNEVERSKQALHTAMAKDAREQMAQHVAKFQS</sequence>
<dbReference type="AlphaFoldDB" id="K1UML5"/>
<dbReference type="PANTHER" id="PTHR31084">
    <property type="entry name" value="ALPHA-L-FUCOSIDASE 2"/>
    <property type="match status" value="1"/>
</dbReference>
<comment type="caution">
    <text evidence="2">The sequence shown here is derived from an EMBL/GenBank/DDBJ whole genome shotgun (WGS) entry which is preliminary data.</text>
</comment>
<gene>
    <name evidence="2" type="ORF">LEA_02513</name>
</gene>
<keyword evidence="2" id="KW-0449">Lipoprotein</keyword>
<accession>K1UML5</accession>
<proteinExistence type="predicted"/>
<evidence type="ECO:0000259" key="1">
    <source>
        <dbReference type="Pfam" id="PF14498"/>
    </source>
</evidence>
<dbReference type="EMBL" id="AJWY01001729">
    <property type="protein sequence ID" value="EKC79365.1"/>
    <property type="molecule type" value="Genomic_DNA"/>
</dbReference>
<feature type="non-terminal residue" evidence="2">
    <location>
        <position position="1"/>
    </location>
</feature>
<reference evidence="2" key="1">
    <citation type="journal article" date="2013" name="Environ. Microbiol.">
        <title>Microbiota from the distal guts of lean and obese adolescents exhibit partial functional redundancy besides clear differences in community structure.</title>
        <authorList>
            <person name="Ferrer M."/>
            <person name="Ruiz A."/>
            <person name="Lanza F."/>
            <person name="Haange S.B."/>
            <person name="Oberbach A."/>
            <person name="Till H."/>
            <person name="Bargiela R."/>
            <person name="Campoy C."/>
            <person name="Segura M.T."/>
            <person name="Richter M."/>
            <person name="von Bergen M."/>
            <person name="Seifert J."/>
            <person name="Suarez A."/>
        </authorList>
    </citation>
    <scope>NUCLEOTIDE SEQUENCE</scope>
</reference>
<feature type="non-terminal residue" evidence="2">
    <location>
        <position position="181"/>
    </location>
</feature>
<evidence type="ECO:0000313" key="2">
    <source>
        <dbReference type="EMBL" id="EKC79365.1"/>
    </source>
</evidence>
<organism evidence="2">
    <name type="scientific">human gut metagenome</name>
    <dbReference type="NCBI Taxonomy" id="408170"/>
    <lineage>
        <taxon>unclassified sequences</taxon>
        <taxon>metagenomes</taxon>
        <taxon>organismal metagenomes</taxon>
    </lineage>
</organism>
<dbReference type="Gene3D" id="2.70.98.50">
    <property type="entry name" value="putative glycoside hydrolase family protein from bacillus halodurans"/>
    <property type="match status" value="1"/>
</dbReference>